<reference evidence="2" key="1">
    <citation type="submission" date="2019-12" db="EMBL/GenBank/DDBJ databases">
        <title>An insight into the sialome of adult female Ixodes ricinus ticks feeding for 6 days.</title>
        <authorList>
            <person name="Perner J."/>
            <person name="Ribeiro J.M.C."/>
        </authorList>
    </citation>
    <scope>NUCLEOTIDE SEQUENCE</scope>
    <source>
        <strain evidence="2">Semi-engorged</strain>
        <tissue evidence="2">Salivary glands</tissue>
    </source>
</reference>
<accession>A0A6B0UYN6</accession>
<evidence type="ECO:0000256" key="1">
    <source>
        <dbReference type="SAM" id="Phobius"/>
    </source>
</evidence>
<evidence type="ECO:0000313" key="2">
    <source>
        <dbReference type="EMBL" id="MXU94812.1"/>
    </source>
</evidence>
<organism evidence="2">
    <name type="scientific">Ixodes ricinus</name>
    <name type="common">Common tick</name>
    <name type="synonym">Acarus ricinus</name>
    <dbReference type="NCBI Taxonomy" id="34613"/>
    <lineage>
        <taxon>Eukaryota</taxon>
        <taxon>Metazoa</taxon>
        <taxon>Ecdysozoa</taxon>
        <taxon>Arthropoda</taxon>
        <taxon>Chelicerata</taxon>
        <taxon>Arachnida</taxon>
        <taxon>Acari</taxon>
        <taxon>Parasitiformes</taxon>
        <taxon>Ixodida</taxon>
        <taxon>Ixodoidea</taxon>
        <taxon>Ixodidae</taxon>
        <taxon>Ixodinae</taxon>
        <taxon>Ixodes</taxon>
    </lineage>
</organism>
<dbReference type="AlphaFoldDB" id="A0A6B0UYN6"/>
<keyword evidence="1" id="KW-0472">Membrane</keyword>
<feature type="transmembrane region" description="Helical" evidence="1">
    <location>
        <begin position="67"/>
        <end position="86"/>
    </location>
</feature>
<keyword evidence="1" id="KW-1133">Transmembrane helix</keyword>
<keyword evidence="1" id="KW-0812">Transmembrane</keyword>
<dbReference type="EMBL" id="GIFC01012729">
    <property type="protein sequence ID" value="MXU94812.1"/>
    <property type="molecule type" value="Transcribed_RNA"/>
</dbReference>
<protein>
    <submittedName>
        <fullName evidence="2">Uncharacterized protein</fullName>
    </submittedName>
</protein>
<proteinExistence type="predicted"/>
<sequence>MQSKVFLYLWASRPCMRVLTTSMGVLPKTEAAPATAPNMPTTSLLTGLLGSPPRYQSLRVSMTKKRIAWLLPCFMMVAVTPWYVPLRPSVRTISRTPWKNPLKRGLGEAWSLMNLTFTVSMGVTAKMASETPAPRPQSIRFTGDRLPRSSTLRFLSASNAPNLTADLGTDP</sequence>
<name>A0A6B0UYN6_IXORI</name>